<protein>
    <submittedName>
        <fullName evidence="1">Phage protein</fullName>
    </submittedName>
</protein>
<dbReference type="AlphaFoldDB" id="A0A380EEN0"/>
<evidence type="ECO:0000313" key="1">
    <source>
        <dbReference type="EMBL" id="SUL32049.1"/>
    </source>
</evidence>
<organism evidence="1 2">
    <name type="scientific">Staphylococcus aureus</name>
    <dbReference type="NCBI Taxonomy" id="1280"/>
    <lineage>
        <taxon>Bacteria</taxon>
        <taxon>Bacillati</taxon>
        <taxon>Bacillota</taxon>
        <taxon>Bacilli</taxon>
        <taxon>Bacillales</taxon>
        <taxon>Staphylococcaceae</taxon>
        <taxon>Staphylococcus</taxon>
    </lineage>
</organism>
<dbReference type="EMBL" id="UHBY01000003">
    <property type="protein sequence ID" value="SUL32049.1"/>
    <property type="molecule type" value="Genomic_DNA"/>
</dbReference>
<reference evidence="1 2" key="1">
    <citation type="submission" date="2018-06" db="EMBL/GenBank/DDBJ databases">
        <authorList>
            <consortium name="Pathogen Informatics"/>
            <person name="Doyle S."/>
        </authorList>
    </citation>
    <scope>NUCLEOTIDE SEQUENCE [LARGE SCALE GENOMIC DNA]</scope>
    <source>
        <strain evidence="1 2">NCTC10702</strain>
    </source>
</reference>
<name>A0A380EEN0_STAAU</name>
<gene>
    <name evidence="1" type="ORF">NCTC10702_00629</name>
</gene>
<sequence>MWSGIKGIPSKLSSGWSSAKSSVGYHTKAIANSTGKWFGKAWQSVKSTTGSIYNQTKKKYSDASDKAWAHSNLFGKGHQNGLAMHIKVQRAG</sequence>
<evidence type="ECO:0000313" key="2">
    <source>
        <dbReference type="Proteomes" id="UP000254116"/>
    </source>
</evidence>
<accession>A0A380EEN0</accession>
<proteinExistence type="predicted"/>
<dbReference type="Proteomes" id="UP000254116">
    <property type="component" value="Unassembled WGS sequence"/>
</dbReference>